<dbReference type="InterPro" id="IPR005195">
    <property type="entry name" value="Glyco_hydro_65_M"/>
</dbReference>
<evidence type="ECO:0000256" key="3">
    <source>
        <dbReference type="ARBA" id="ARBA00023295"/>
    </source>
</evidence>
<evidence type="ECO:0000256" key="2">
    <source>
        <dbReference type="ARBA" id="ARBA00022801"/>
    </source>
</evidence>
<dbReference type="InterPro" id="IPR012341">
    <property type="entry name" value="6hp_glycosidase-like_sf"/>
</dbReference>
<sequence>MITDPAYEVAPWTLRESELNLELLPQSESVFALSNGHIGWRGNLDEGEPNGLPGTYLNGLYELHPLPYAEAGYGYPESGQTVINVTNGKLVRLLVDDEPFDLRYGTIRSHVRELDMRAGVLRRTCEWVSPAGRAVRVTSTRMVSFQQRAVAALSYEVEPLDGQVRVVVQSELAANEELPTTPGDPRRAAALESPLDPEEHFAHGTRLRLIHSTRRSRLRVATAADHLVSGPPTTQLSAESSEDVARLTVTSVVGEGEKLRLEKFVAYGWSGARSLPALRDQADAALVGARDTGWQGLLEQQRAYLDDFWDRADVEVDGDTEIQQAVRFALFHVLQTGARAEERAIPAKGLTGSGYDGHTFWDAETFVLPLLTFTAPRAAAEVLRWRCNMLPAAQERARQLGLEGATFPWRTINGEEASSYWPAGTAAFHVNADIAHAVVRYVAATGDGAFEADTGLKILVETARLWRSLGHHDHAGAFHIDGVTGPDEYSAIADDNVYTNLMAQGNLVAAADAAERHPRHAARLGVTDEETATWRDAAAAMTVPFDDELGVHQQSQGYTRHQRWDFDSTGADQYPLMLNYPYFDLYRKQVVKQADLVLAMYLRGDAFTLEQKTRNFAYYEPLTVRDSSLSAYCQAVIAAEVGHLPLAYEYLGESALMDLEDLENNARDGLHIAALAGTWMALVAGFGGMRLFDAEELRFAPRLPDALSRIAFRLMFRGRRLHVEITPKTATYTLTDGPALDILHYEESVPLAQGRPASRPVPETPHTKPPEQPPGRSPLHRPHRHQ</sequence>
<keyword evidence="3" id="KW-0326">Glycosidase</keyword>
<evidence type="ECO:0000259" key="9">
    <source>
        <dbReference type="Pfam" id="PF03636"/>
    </source>
</evidence>
<dbReference type="PANTHER" id="PTHR11051:SF13">
    <property type="entry name" value="GLYCOSYL TRANSFERASE"/>
    <property type="match status" value="1"/>
</dbReference>
<dbReference type="GO" id="GO:0004553">
    <property type="term" value="F:hydrolase activity, hydrolyzing O-glycosyl compounds"/>
    <property type="evidence" value="ECO:0007669"/>
    <property type="project" value="TreeGrafter"/>
</dbReference>
<feature type="domain" description="Glycoside hydrolase family 65 C-terminal" evidence="8">
    <location>
        <begin position="689"/>
        <end position="749"/>
    </location>
</feature>
<evidence type="ECO:0000313" key="11">
    <source>
        <dbReference type="Proteomes" id="UP000181951"/>
    </source>
</evidence>
<evidence type="ECO:0000259" key="7">
    <source>
        <dbReference type="Pfam" id="PF03632"/>
    </source>
</evidence>
<name>A0A1H8LNB9_9ACTN</name>
<comment type="similarity">
    <text evidence="1">Belongs to the glycosyl hydrolase 65 family.</text>
</comment>
<dbReference type="PANTHER" id="PTHR11051">
    <property type="entry name" value="GLYCOSYL HYDROLASE-RELATED"/>
    <property type="match status" value="1"/>
</dbReference>
<dbReference type="RefSeq" id="WP_069465352.1">
    <property type="nucleotide sequence ID" value="NZ_FODD01000016.1"/>
</dbReference>
<evidence type="ECO:0000259" key="8">
    <source>
        <dbReference type="Pfam" id="PF03633"/>
    </source>
</evidence>
<dbReference type="OrthoDB" id="9816160at2"/>
<evidence type="ECO:0000256" key="1">
    <source>
        <dbReference type="ARBA" id="ARBA00006768"/>
    </source>
</evidence>
<dbReference type="SUPFAM" id="SSF74650">
    <property type="entry name" value="Galactose mutarotase-like"/>
    <property type="match status" value="1"/>
</dbReference>
<dbReference type="Gene3D" id="2.60.420.10">
    <property type="entry name" value="Maltose phosphorylase, domain 3"/>
    <property type="match status" value="1"/>
</dbReference>
<dbReference type="SUPFAM" id="SSF48208">
    <property type="entry name" value="Six-hairpin glycosidases"/>
    <property type="match status" value="1"/>
</dbReference>
<feature type="binding site" evidence="5">
    <location>
        <begin position="361"/>
        <end position="362"/>
    </location>
    <ligand>
        <name>substrate</name>
    </ligand>
</feature>
<dbReference type="Proteomes" id="UP000181951">
    <property type="component" value="Unassembled WGS sequence"/>
</dbReference>
<organism evidence="10 11">
    <name type="scientific">Actinacidiphila rubida</name>
    <dbReference type="NCBI Taxonomy" id="310780"/>
    <lineage>
        <taxon>Bacteria</taxon>
        <taxon>Bacillati</taxon>
        <taxon>Actinomycetota</taxon>
        <taxon>Actinomycetes</taxon>
        <taxon>Kitasatosporales</taxon>
        <taxon>Streptomycetaceae</taxon>
        <taxon>Actinacidiphila</taxon>
    </lineage>
</organism>
<accession>A0A1H8LNB9</accession>
<dbReference type="STRING" id="310780.SAMN05216267_1016116"/>
<dbReference type="Pfam" id="PF03636">
    <property type="entry name" value="Glyco_hydro_65N"/>
    <property type="match status" value="1"/>
</dbReference>
<evidence type="ECO:0000256" key="4">
    <source>
        <dbReference type="PIRSR" id="PIRSR036289-50"/>
    </source>
</evidence>
<gene>
    <name evidence="10" type="ORF">SAMN05216267_1016116</name>
</gene>
<keyword evidence="2" id="KW-0378">Hydrolase</keyword>
<dbReference type="EMBL" id="FODD01000016">
    <property type="protein sequence ID" value="SEO06597.1"/>
    <property type="molecule type" value="Genomic_DNA"/>
</dbReference>
<dbReference type="GO" id="GO:0030246">
    <property type="term" value="F:carbohydrate binding"/>
    <property type="evidence" value="ECO:0007669"/>
    <property type="project" value="InterPro"/>
</dbReference>
<evidence type="ECO:0000313" key="10">
    <source>
        <dbReference type="EMBL" id="SEO06597.1"/>
    </source>
</evidence>
<dbReference type="Pfam" id="PF03632">
    <property type="entry name" value="Glyco_hydro_65m"/>
    <property type="match status" value="1"/>
</dbReference>
<keyword evidence="11" id="KW-1185">Reference proteome</keyword>
<dbReference type="AlphaFoldDB" id="A0A1H8LNB9"/>
<dbReference type="InterPro" id="IPR008928">
    <property type="entry name" value="6-hairpin_glycosidase_sf"/>
</dbReference>
<dbReference type="InterPro" id="IPR037018">
    <property type="entry name" value="GH65_N"/>
</dbReference>
<dbReference type="PIRSF" id="PIRSF036289">
    <property type="entry name" value="Glycosyl_hydrolase_malt_phosph"/>
    <property type="match status" value="1"/>
</dbReference>
<feature type="region of interest" description="Disordered" evidence="6">
    <location>
        <begin position="751"/>
        <end position="786"/>
    </location>
</feature>
<dbReference type="InterPro" id="IPR011013">
    <property type="entry name" value="Gal_mutarotase_sf_dom"/>
</dbReference>
<dbReference type="Gene3D" id="2.70.98.40">
    <property type="entry name" value="Glycoside hydrolase, family 65, N-terminal domain"/>
    <property type="match status" value="1"/>
</dbReference>
<evidence type="ECO:0000256" key="6">
    <source>
        <dbReference type="SAM" id="MobiDB-lite"/>
    </source>
</evidence>
<reference evidence="10 11" key="1">
    <citation type="submission" date="2016-10" db="EMBL/GenBank/DDBJ databases">
        <authorList>
            <person name="de Groot N.N."/>
        </authorList>
    </citation>
    <scope>NUCLEOTIDE SEQUENCE [LARGE SCALE GENOMIC DNA]</scope>
    <source>
        <strain evidence="10 11">CGMCC 4.2026</strain>
    </source>
</reference>
<feature type="active site" description="Proton donor" evidence="4">
    <location>
        <position position="488"/>
    </location>
</feature>
<dbReference type="Pfam" id="PF03633">
    <property type="entry name" value="Glyco_hydro_65C"/>
    <property type="match status" value="1"/>
</dbReference>
<dbReference type="Gene3D" id="1.50.10.10">
    <property type="match status" value="1"/>
</dbReference>
<feature type="binding site" evidence="5">
    <location>
        <begin position="592"/>
        <end position="593"/>
    </location>
    <ligand>
        <name>substrate</name>
    </ligand>
</feature>
<dbReference type="FunFam" id="1.50.10.10:FF:000029">
    <property type="entry name" value="Family 65 glycosyl hydrolase"/>
    <property type="match status" value="1"/>
</dbReference>
<feature type="domain" description="Glycoside hydrolase family 65 N-terminal" evidence="9">
    <location>
        <begin position="16"/>
        <end position="270"/>
    </location>
</feature>
<proteinExistence type="inferred from homology"/>
<dbReference type="InterPro" id="IPR005196">
    <property type="entry name" value="Glyco_hydro_65_N"/>
</dbReference>
<feature type="domain" description="Glycoside hydrolase family 65 central catalytic" evidence="7">
    <location>
        <begin position="327"/>
        <end position="680"/>
    </location>
</feature>
<dbReference type="FunFam" id="2.70.98.40:FF:000001">
    <property type="entry name" value="Family 65 glycosyl hydrolase"/>
    <property type="match status" value="1"/>
</dbReference>
<evidence type="ECO:0000256" key="5">
    <source>
        <dbReference type="PIRSR" id="PIRSR036289-51"/>
    </source>
</evidence>
<protein>
    <submittedName>
        <fullName evidence="10">Alpha,alpha-trehalose phosphorylase</fullName>
    </submittedName>
</protein>
<dbReference type="InterPro" id="IPR005194">
    <property type="entry name" value="Glyco_hydro_65_C"/>
</dbReference>
<dbReference type="GO" id="GO:0016757">
    <property type="term" value="F:glycosyltransferase activity"/>
    <property type="evidence" value="ECO:0007669"/>
    <property type="project" value="UniProtKB-ARBA"/>
</dbReference>
<dbReference type="GO" id="GO:0005975">
    <property type="term" value="P:carbohydrate metabolic process"/>
    <property type="evidence" value="ECO:0007669"/>
    <property type="project" value="InterPro"/>
</dbReference>
<dbReference type="InterPro" id="IPR017045">
    <property type="entry name" value="Malt_Pase/Glycosyl_Hdrlase"/>
</dbReference>